<dbReference type="OrthoDB" id="420380at2759"/>
<dbReference type="GO" id="GO:0004656">
    <property type="term" value="F:procollagen-proline 4-dioxygenase activity"/>
    <property type="evidence" value="ECO:0007669"/>
    <property type="project" value="TreeGrafter"/>
</dbReference>
<evidence type="ECO:0000259" key="7">
    <source>
        <dbReference type="PROSITE" id="PS51471"/>
    </source>
</evidence>
<dbReference type="EMBL" id="LCWF01000139">
    <property type="protein sequence ID" value="KKY17641.1"/>
    <property type="molecule type" value="Genomic_DNA"/>
</dbReference>
<reference evidence="8 9" key="2">
    <citation type="submission" date="2015-05" db="EMBL/GenBank/DDBJ databases">
        <authorList>
            <person name="Morales-Cruz A."/>
            <person name="Amrine K.C."/>
            <person name="Cantu D."/>
        </authorList>
    </citation>
    <scope>NUCLEOTIDE SEQUENCE [LARGE SCALE GENOMIC DNA]</scope>
    <source>
        <strain evidence="8">UCRPC4</strain>
    </source>
</reference>
<evidence type="ECO:0000256" key="5">
    <source>
        <dbReference type="ARBA" id="ARBA00023004"/>
    </source>
</evidence>
<comment type="caution">
    <text evidence="8">The sequence shown here is derived from an EMBL/GenBank/DDBJ whole genome shotgun (WGS) entry which is preliminary data.</text>
</comment>
<keyword evidence="2" id="KW-0479">Metal-binding</keyword>
<evidence type="ECO:0000313" key="8">
    <source>
        <dbReference type="EMBL" id="KKY17641.1"/>
    </source>
</evidence>
<protein>
    <submittedName>
        <fullName evidence="8">Putative 2og-fe oxygenase family protein</fullName>
    </submittedName>
</protein>
<evidence type="ECO:0000256" key="4">
    <source>
        <dbReference type="ARBA" id="ARBA00023002"/>
    </source>
</evidence>
<feature type="domain" description="Fe2OG dioxygenase" evidence="7">
    <location>
        <begin position="37"/>
        <end position="203"/>
    </location>
</feature>
<dbReference type="InterPro" id="IPR045054">
    <property type="entry name" value="P4HA-like"/>
</dbReference>
<evidence type="ECO:0000256" key="2">
    <source>
        <dbReference type="ARBA" id="ARBA00022723"/>
    </source>
</evidence>
<gene>
    <name evidence="8" type="ORF">UCRPC4_g05445</name>
</gene>
<reference evidence="8 9" key="1">
    <citation type="submission" date="2015-05" db="EMBL/GenBank/DDBJ databases">
        <title>Distinctive expansion of gene families associated with plant cell wall degradation and secondary metabolism in the genomes of grapevine trunk pathogens.</title>
        <authorList>
            <person name="Lawrence D.P."/>
            <person name="Travadon R."/>
            <person name="Rolshausen P.E."/>
            <person name="Baumgartner K."/>
        </authorList>
    </citation>
    <scope>NUCLEOTIDE SEQUENCE [LARGE SCALE GENOMIC DNA]</scope>
    <source>
        <strain evidence="8">UCRPC4</strain>
    </source>
</reference>
<dbReference type="Proteomes" id="UP000053317">
    <property type="component" value="Unassembled WGS sequence"/>
</dbReference>
<dbReference type="Pfam" id="PF13640">
    <property type="entry name" value="2OG-FeII_Oxy_3"/>
    <property type="match status" value="1"/>
</dbReference>
<keyword evidence="4" id="KW-0560">Oxidoreductase</keyword>
<dbReference type="GO" id="GO:0005783">
    <property type="term" value="C:endoplasmic reticulum"/>
    <property type="evidence" value="ECO:0007669"/>
    <property type="project" value="TreeGrafter"/>
</dbReference>
<dbReference type="Gene3D" id="2.60.120.620">
    <property type="entry name" value="q2cbj1_9rhob like domain"/>
    <property type="match status" value="1"/>
</dbReference>
<organism evidence="8 9">
    <name type="scientific">Phaeomoniella chlamydospora</name>
    <name type="common">Phaeoacremonium chlamydosporum</name>
    <dbReference type="NCBI Taxonomy" id="158046"/>
    <lineage>
        <taxon>Eukaryota</taxon>
        <taxon>Fungi</taxon>
        <taxon>Dikarya</taxon>
        <taxon>Ascomycota</taxon>
        <taxon>Pezizomycotina</taxon>
        <taxon>Eurotiomycetes</taxon>
        <taxon>Chaetothyriomycetidae</taxon>
        <taxon>Phaeomoniellales</taxon>
        <taxon>Phaeomoniellaceae</taxon>
        <taxon>Phaeomoniella</taxon>
    </lineage>
</organism>
<feature type="region of interest" description="Disordered" evidence="6">
    <location>
        <begin position="135"/>
        <end position="156"/>
    </location>
</feature>
<evidence type="ECO:0000256" key="1">
    <source>
        <dbReference type="ARBA" id="ARBA00001961"/>
    </source>
</evidence>
<dbReference type="PROSITE" id="PS51471">
    <property type="entry name" value="FE2OG_OXY"/>
    <property type="match status" value="1"/>
</dbReference>
<dbReference type="GO" id="GO:0031418">
    <property type="term" value="F:L-ascorbic acid binding"/>
    <property type="evidence" value="ECO:0007669"/>
    <property type="project" value="InterPro"/>
</dbReference>
<keyword evidence="3" id="KW-0223">Dioxygenase</keyword>
<feature type="region of interest" description="Disordered" evidence="6">
    <location>
        <begin position="1"/>
        <end position="25"/>
    </location>
</feature>
<accession>A0A0G2E5M0</accession>
<evidence type="ECO:0000313" key="9">
    <source>
        <dbReference type="Proteomes" id="UP000053317"/>
    </source>
</evidence>
<keyword evidence="9" id="KW-1185">Reference proteome</keyword>
<dbReference type="AlphaFoldDB" id="A0A0G2E5M0"/>
<dbReference type="InterPro" id="IPR006620">
    <property type="entry name" value="Pro_4_hyd_alph"/>
</dbReference>
<name>A0A0G2E5M0_PHACM</name>
<dbReference type="PANTHER" id="PTHR10869">
    <property type="entry name" value="PROLYL 4-HYDROXYLASE ALPHA SUBUNIT"/>
    <property type="match status" value="1"/>
</dbReference>
<dbReference type="InterPro" id="IPR044862">
    <property type="entry name" value="Pro_4_hyd_alph_FE2OG_OXY"/>
</dbReference>
<evidence type="ECO:0000256" key="3">
    <source>
        <dbReference type="ARBA" id="ARBA00022964"/>
    </source>
</evidence>
<dbReference type="SMART" id="SM00702">
    <property type="entry name" value="P4Hc"/>
    <property type="match status" value="1"/>
</dbReference>
<feature type="compositionally biased region" description="Polar residues" evidence="6">
    <location>
        <begin position="1"/>
        <end position="13"/>
    </location>
</feature>
<keyword evidence="5" id="KW-0408">Iron</keyword>
<dbReference type="InterPro" id="IPR005123">
    <property type="entry name" value="Oxoglu/Fe-dep_dioxygenase_dom"/>
</dbReference>
<dbReference type="GO" id="GO:0005506">
    <property type="term" value="F:iron ion binding"/>
    <property type="evidence" value="ECO:0007669"/>
    <property type="project" value="InterPro"/>
</dbReference>
<evidence type="ECO:0000256" key="6">
    <source>
        <dbReference type="SAM" id="MobiDB-lite"/>
    </source>
</evidence>
<comment type="cofactor">
    <cofactor evidence="1">
        <name>L-ascorbate</name>
        <dbReference type="ChEBI" id="CHEBI:38290"/>
    </cofactor>
</comment>
<proteinExistence type="predicted"/>
<sequence length="207" mass="22948">MTSRALSFLQNLTSPSSPPPFPSSSSVNFTEPLSYYGLESPQLVRYFSHPTPQYYHAHYDHFDYLLPDPTTKSFWHGGEGRLYNRVASFFVYLKASEDIEGGGTNFPLIDFDPKNLDPRTVDSLNRLISNGDIIVKPPKPADTPESQSASEGPLSGLTFNPKAGSAVFWVNLHPSGLGDDRTLHAGLPVTKGEKVGMNLWVKRDFGW</sequence>
<dbReference type="PANTHER" id="PTHR10869:SF242">
    <property type="entry name" value="PROLYL 4-HYDROXYLASE ALPHA SUBUNIT DOMAIN-CONTAINING PROTEIN"/>
    <property type="match status" value="1"/>
</dbReference>